<proteinExistence type="predicted"/>
<reference evidence="2 3" key="1">
    <citation type="journal article" date="2018" name="Front. Plant Sci.">
        <title>Red Clover (Trifolium pratense) and Zigzag Clover (T. medium) - A Picture of Genomic Similarities and Differences.</title>
        <authorList>
            <person name="Dluhosova J."/>
            <person name="Istvanek J."/>
            <person name="Nedelnik J."/>
            <person name="Repkova J."/>
        </authorList>
    </citation>
    <scope>NUCLEOTIDE SEQUENCE [LARGE SCALE GENOMIC DNA]</scope>
    <source>
        <strain evidence="3">cv. 10/8</strain>
        <tissue evidence="2">Leaf</tissue>
    </source>
</reference>
<feature type="compositionally biased region" description="Basic and acidic residues" evidence="1">
    <location>
        <begin position="13"/>
        <end position="24"/>
    </location>
</feature>
<protein>
    <submittedName>
        <fullName evidence="2">Uncharacterized protein</fullName>
    </submittedName>
</protein>
<comment type="caution">
    <text evidence="2">The sequence shown here is derived from an EMBL/GenBank/DDBJ whole genome shotgun (WGS) entry which is preliminary data.</text>
</comment>
<evidence type="ECO:0000256" key="1">
    <source>
        <dbReference type="SAM" id="MobiDB-lite"/>
    </source>
</evidence>
<feature type="compositionally biased region" description="Basic and acidic residues" evidence="1">
    <location>
        <begin position="33"/>
        <end position="54"/>
    </location>
</feature>
<feature type="non-terminal residue" evidence="2">
    <location>
        <position position="63"/>
    </location>
</feature>
<feature type="compositionally biased region" description="Polar residues" evidence="1">
    <location>
        <begin position="1"/>
        <end position="11"/>
    </location>
</feature>
<sequence>MTSQRMTTIGQEITRKLGPPEEKGTHHKPTTTTEREVAPVEPKRHTEDSSTCKADKLIRYMHG</sequence>
<dbReference type="AlphaFoldDB" id="A0A392TUZ4"/>
<dbReference type="EMBL" id="LXQA010661994">
    <property type="protein sequence ID" value="MCI64728.1"/>
    <property type="molecule type" value="Genomic_DNA"/>
</dbReference>
<name>A0A392TUZ4_9FABA</name>
<organism evidence="2 3">
    <name type="scientific">Trifolium medium</name>
    <dbReference type="NCBI Taxonomy" id="97028"/>
    <lineage>
        <taxon>Eukaryota</taxon>
        <taxon>Viridiplantae</taxon>
        <taxon>Streptophyta</taxon>
        <taxon>Embryophyta</taxon>
        <taxon>Tracheophyta</taxon>
        <taxon>Spermatophyta</taxon>
        <taxon>Magnoliopsida</taxon>
        <taxon>eudicotyledons</taxon>
        <taxon>Gunneridae</taxon>
        <taxon>Pentapetalae</taxon>
        <taxon>rosids</taxon>
        <taxon>fabids</taxon>
        <taxon>Fabales</taxon>
        <taxon>Fabaceae</taxon>
        <taxon>Papilionoideae</taxon>
        <taxon>50 kb inversion clade</taxon>
        <taxon>NPAAA clade</taxon>
        <taxon>Hologalegina</taxon>
        <taxon>IRL clade</taxon>
        <taxon>Trifolieae</taxon>
        <taxon>Trifolium</taxon>
    </lineage>
</organism>
<feature type="region of interest" description="Disordered" evidence="1">
    <location>
        <begin position="1"/>
        <end position="54"/>
    </location>
</feature>
<accession>A0A392TUZ4</accession>
<evidence type="ECO:0000313" key="2">
    <source>
        <dbReference type="EMBL" id="MCI64728.1"/>
    </source>
</evidence>
<evidence type="ECO:0000313" key="3">
    <source>
        <dbReference type="Proteomes" id="UP000265520"/>
    </source>
</evidence>
<keyword evidence="3" id="KW-1185">Reference proteome</keyword>
<dbReference type="Proteomes" id="UP000265520">
    <property type="component" value="Unassembled WGS sequence"/>
</dbReference>